<protein>
    <submittedName>
        <fullName evidence="3">DHC_N1 domain-containing protein</fullName>
    </submittedName>
</protein>
<accession>A0A1I7WYL8</accession>
<dbReference type="Proteomes" id="UP000095283">
    <property type="component" value="Unplaced"/>
</dbReference>
<organism evidence="2 3">
    <name type="scientific">Heterorhabditis bacteriophora</name>
    <name type="common">Entomopathogenic nematode worm</name>
    <dbReference type="NCBI Taxonomy" id="37862"/>
    <lineage>
        <taxon>Eukaryota</taxon>
        <taxon>Metazoa</taxon>
        <taxon>Ecdysozoa</taxon>
        <taxon>Nematoda</taxon>
        <taxon>Chromadorea</taxon>
        <taxon>Rhabditida</taxon>
        <taxon>Rhabditina</taxon>
        <taxon>Rhabditomorpha</taxon>
        <taxon>Strongyloidea</taxon>
        <taxon>Heterorhabditidae</taxon>
        <taxon>Heterorhabditis</taxon>
    </lineage>
</organism>
<sequence length="413" mass="47695">MFAVPTEPASRRKRRRVLSDSSPIDQKKPDTSILCQEPSAKRSAIHAENVVIANNLNFKICFKSLETQHQILIKKCNQNRVISRHSYPVHSFTIPVTGRWEWYILAKIDPSVAVVLSCERSNLTDEEHTAIAEEIMRRITVEPVCKLTKLWATRYAEIKNIYMVSRNITQFKPIPVVNIQEMVQNDRRPEIYNECIKSKVDESINKNSMDTLKNVKVEMKVDGKIQTGCFKTKKIIPTAELINQLLSTNNVEGSSGTSDLINNLPSQKTYLLKLGPYSPNVLEGILRIDVSLIILRRFILHSIRTISSDVLTSFIPLGWPVPFPSIVNISFFEAMRNLLLSHRMFYTKIYKIISDRDLITGFIEKNRKLVEVLRSMIPELEILRDNIVCNDLLECFINTINYYIRKEEHQKYI</sequence>
<dbReference type="AlphaFoldDB" id="A0A1I7WYL8"/>
<feature type="region of interest" description="Disordered" evidence="1">
    <location>
        <begin position="1"/>
        <end position="30"/>
    </location>
</feature>
<reference evidence="3" key="1">
    <citation type="submission" date="2016-11" db="UniProtKB">
        <authorList>
            <consortium name="WormBaseParasite"/>
        </authorList>
    </citation>
    <scope>IDENTIFICATION</scope>
</reference>
<dbReference type="WBParaSite" id="Hba_10226">
    <property type="protein sequence ID" value="Hba_10226"/>
    <property type="gene ID" value="Hba_10226"/>
</dbReference>
<evidence type="ECO:0000313" key="2">
    <source>
        <dbReference type="Proteomes" id="UP000095283"/>
    </source>
</evidence>
<keyword evidence="2" id="KW-1185">Reference proteome</keyword>
<name>A0A1I7WYL8_HETBA</name>
<proteinExistence type="predicted"/>
<evidence type="ECO:0000256" key="1">
    <source>
        <dbReference type="SAM" id="MobiDB-lite"/>
    </source>
</evidence>
<evidence type="ECO:0000313" key="3">
    <source>
        <dbReference type="WBParaSite" id="Hba_10226"/>
    </source>
</evidence>